<sequence>MDPATAGVAFVGFAASLTTLLSLAVMSAQTLYSLREKLKSAPTEVRWLEQSLKIYANLLKEIQTQHANAVKSGSVCLEELWKSSMVQMQDDFTGLEITVKRLHRLLSEGGLSQMAIRLRIRHVFDEETAAKHRAKVLSHIQTLTLLYTFISDRKMDRLAIETRSGLSSSENRLQMVSTKLDTMTTSNQQDAQYQQELLERIDRRLEDMQYKLHLWSLDNYMGGLAAFGYQLLCDCRGFPQDHQYLRVRLKLEQTRLLNWGRVAQVKFGQGLALSNEVKLALRHLLNENRDMLGHFGRFDETGRPLRMALIAEVSKPLDVDAPSSPGQLEAFTEFHRRFPELDTFSMAAITYAERHHRYPGRLRWISWDRRRTEQLIERLAISNDRMEGIMSAQHVQALIELRKRSDFQIMQLNSKVSHLVEIFEAAYVLRELGGRSAFYNSPKGGLPEGEVTSNPIIHSEKQELASLAQFKVLRSAIDANSLSDELVYALRLDRSAEEVIDVELSRSAIQLLAEGKEAEDIGLRPEAYYGTETREKVWIEWKPYDPQPLDDGPDPIVLHRVQALVALLRDNSRSKLFKAPDCVGYFQDRNPDTGGNNCRFGFVFRQPLSGCFASRPVSLLDVLQDSEFSTPQVSTRISLAVALVESIERLHTVDWLHKGLRSHNIIFFRDERGCVNLHDPYITGFEYSVPVQNEDMTERPPENPAYDIYRHPMVQGYTIRTQDNLFKKIYDIYSFGVILLELAYWKPLDEILGFPNLRKVRPNQTRDTRQRLLLQKEFLGCARTSMGDTVVTVVRMCLEGPVAFGVENGTDESDPLVALRLQDAFYERVVRQLQSAKP</sequence>
<dbReference type="STRING" id="1168221.R7Z5H5"/>
<dbReference type="EMBL" id="JH767607">
    <property type="protein sequence ID" value="EON69156.1"/>
    <property type="molecule type" value="Genomic_DNA"/>
</dbReference>
<dbReference type="HOGENOM" id="CLU_017444_1_0_1"/>
<feature type="domain" description="Prion-inhibition and propagation HeLo" evidence="1">
    <location>
        <begin position="228"/>
        <end position="419"/>
    </location>
</feature>
<reference evidence="4" key="1">
    <citation type="submission" date="2012-06" db="EMBL/GenBank/DDBJ databases">
        <title>The genome sequence of Coniosporium apollinis CBS 100218.</title>
        <authorList>
            <consortium name="The Broad Institute Genome Sequencing Platform"/>
            <person name="Cuomo C."/>
            <person name="Gorbushina A."/>
            <person name="Noack S."/>
            <person name="Walker B."/>
            <person name="Young S.K."/>
            <person name="Zeng Q."/>
            <person name="Gargeya S."/>
            <person name="Fitzgerald M."/>
            <person name="Haas B."/>
            <person name="Abouelleil A."/>
            <person name="Alvarado L."/>
            <person name="Arachchi H.M."/>
            <person name="Berlin A.M."/>
            <person name="Chapman S.B."/>
            <person name="Goldberg J."/>
            <person name="Griggs A."/>
            <person name="Gujja S."/>
            <person name="Hansen M."/>
            <person name="Howarth C."/>
            <person name="Imamovic A."/>
            <person name="Larimer J."/>
            <person name="McCowan C."/>
            <person name="Montmayeur A."/>
            <person name="Murphy C."/>
            <person name="Neiman D."/>
            <person name="Pearson M."/>
            <person name="Priest M."/>
            <person name="Roberts A."/>
            <person name="Saif S."/>
            <person name="Shea T."/>
            <person name="Sisk P."/>
            <person name="Sykes S."/>
            <person name="Wortman J."/>
            <person name="Nusbaum C."/>
            <person name="Birren B."/>
        </authorList>
    </citation>
    <scope>NUCLEOTIDE SEQUENCE [LARGE SCALE GENOMIC DNA]</scope>
    <source>
        <strain evidence="4">CBS 100218</strain>
    </source>
</reference>
<dbReference type="OrthoDB" id="1911848at2759"/>
<dbReference type="AlphaFoldDB" id="R7Z5H5"/>
<dbReference type="PANTHER" id="PTHR37542:SF1">
    <property type="entry name" value="PRION-INHIBITION AND PROPAGATION HELO DOMAIN-CONTAINING PROTEIN"/>
    <property type="match status" value="1"/>
</dbReference>
<gene>
    <name evidence="3" type="ORF">W97_08342</name>
</gene>
<evidence type="ECO:0000313" key="4">
    <source>
        <dbReference type="Proteomes" id="UP000016924"/>
    </source>
</evidence>
<keyword evidence="4" id="KW-1185">Reference proteome</keyword>
<dbReference type="PANTHER" id="PTHR37542">
    <property type="entry name" value="HELO DOMAIN-CONTAINING PROTEIN-RELATED"/>
    <property type="match status" value="1"/>
</dbReference>
<dbReference type="Pfam" id="PF24476">
    <property type="entry name" value="DUF7580"/>
    <property type="match status" value="1"/>
</dbReference>
<dbReference type="InterPro" id="IPR029498">
    <property type="entry name" value="HeLo_dom"/>
</dbReference>
<evidence type="ECO:0000259" key="2">
    <source>
        <dbReference type="Pfam" id="PF24476"/>
    </source>
</evidence>
<dbReference type="InterPro" id="IPR038305">
    <property type="entry name" value="HeLo_sf"/>
</dbReference>
<dbReference type="SUPFAM" id="SSF56112">
    <property type="entry name" value="Protein kinase-like (PK-like)"/>
    <property type="match status" value="1"/>
</dbReference>
<dbReference type="Pfam" id="PF14479">
    <property type="entry name" value="HeLo"/>
    <property type="match status" value="1"/>
</dbReference>
<feature type="domain" description="DUF7580" evidence="2">
    <location>
        <begin position="632"/>
        <end position="835"/>
    </location>
</feature>
<dbReference type="RefSeq" id="XP_007784473.1">
    <property type="nucleotide sequence ID" value="XM_007786283.1"/>
</dbReference>
<evidence type="ECO:0000313" key="3">
    <source>
        <dbReference type="EMBL" id="EON69156.1"/>
    </source>
</evidence>
<dbReference type="Gene3D" id="1.10.510.10">
    <property type="entry name" value="Transferase(Phosphotransferase) domain 1"/>
    <property type="match status" value="1"/>
</dbReference>
<dbReference type="InterPro" id="IPR011009">
    <property type="entry name" value="Kinase-like_dom_sf"/>
</dbReference>
<dbReference type="Proteomes" id="UP000016924">
    <property type="component" value="Unassembled WGS sequence"/>
</dbReference>
<dbReference type="Gene3D" id="1.20.120.1020">
    <property type="entry name" value="Prion-inhibition and propagation, HeLo domain"/>
    <property type="match status" value="1"/>
</dbReference>
<protein>
    <submittedName>
        <fullName evidence="3">Uncharacterized protein</fullName>
    </submittedName>
</protein>
<dbReference type="GeneID" id="19905653"/>
<name>R7Z5H5_CONA1</name>
<dbReference type="InterPro" id="IPR056002">
    <property type="entry name" value="DUF7580"/>
</dbReference>
<accession>R7Z5H5</accession>
<dbReference type="eggNOG" id="ENOG502RXKN">
    <property type="taxonomic scope" value="Eukaryota"/>
</dbReference>
<proteinExistence type="predicted"/>
<organism evidence="3 4">
    <name type="scientific">Coniosporium apollinis (strain CBS 100218)</name>
    <name type="common">Rock-inhabiting black yeast</name>
    <dbReference type="NCBI Taxonomy" id="1168221"/>
    <lineage>
        <taxon>Eukaryota</taxon>
        <taxon>Fungi</taxon>
        <taxon>Dikarya</taxon>
        <taxon>Ascomycota</taxon>
        <taxon>Pezizomycotina</taxon>
        <taxon>Dothideomycetes</taxon>
        <taxon>Dothideomycetes incertae sedis</taxon>
        <taxon>Coniosporium</taxon>
    </lineage>
</organism>
<evidence type="ECO:0000259" key="1">
    <source>
        <dbReference type="Pfam" id="PF14479"/>
    </source>
</evidence>